<evidence type="ECO:0000313" key="1">
    <source>
        <dbReference type="EMBL" id="CUV01957.1"/>
    </source>
</evidence>
<reference evidence="1" key="1">
    <citation type="submission" date="2015-10" db="EMBL/GenBank/DDBJ databases">
        <authorList>
            <person name="Gilbert D.G."/>
        </authorList>
    </citation>
    <scope>NUCLEOTIDE SEQUENCE</scope>
</reference>
<name>A0A170Q9P3_9ZZZZ</name>
<organism evidence="1">
    <name type="scientific">hydrothermal vent metagenome</name>
    <dbReference type="NCBI Taxonomy" id="652676"/>
    <lineage>
        <taxon>unclassified sequences</taxon>
        <taxon>metagenomes</taxon>
        <taxon>ecological metagenomes</taxon>
    </lineage>
</organism>
<dbReference type="AlphaFoldDB" id="A0A170Q9P3"/>
<protein>
    <submittedName>
        <fullName evidence="1">Uncharacterized protein</fullName>
    </submittedName>
</protein>
<proteinExistence type="predicted"/>
<accession>A0A170Q9P3</accession>
<gene>
    <name evidence="1" type="ORF">MGWOODY_Clf1797</name>
</gene>
<sequence>MSAAALILLVTACSDATATPSPIATPNDVIQGTTPTIPPATRWTPLVLPTPHPDTAPWVTERIDAIVALYQPTKAGEALLRSLDLRQMEGEPGFFGSYGFTEWAGVGEASPIGVAHELGHSYWGGFKVAGRPDLSWAIPSGSTLSPALESYHQDVLTFITQPPDDFELLRQRLRNLPDVSSDNPEPIIHNMEADVLYNTAGSLNLVPPVLRKYWADFLQAGRFDDWYGAAGWFQSLSQDDVSLAGKWLGFEHLDLRQYPSLDPARPAEAILIAAQKVIETEEKERLSDLAYQFDLLIGHPHNDEDFEFWRRYLRDKVTLYQDHPAHLAVFSIPRAEQIDSALRFLAAPATGSPAQQAQRLADRLVEEPFLVNFLPAVDNQVLVELFSSGTALPKGKTLQATASFVERLKIFGAKVDSVLRAGRSDPTAGAAELERFIADTGLDQKEDIKLFFDLLRDRDRKAAKDVTFAMSNETVRGLMVPIPFQLRTILDPEELLSKLGIESDAANQSSVRDGIALLVEEPSGNFQVDEPFLAAMFQVVAERAEDDPLETARLLVGSPFPLEGMILAQPVAASSIFKSDREFGLALVRNSDSLIAPPWRIMYRLVKADPSLAAGMLAEFQRRGEAVLVAESLAYLAYDKDRQERSSLLPISLEDDGRFLGALFKEEGAEWLAVRLSESVELYQQRVSANEVSADFLERYRETLEFAAGFLDDRETRKGLTEIIRRAFGMS</sequence>
<dbReference type="EMBL" id="FAXA01000153">
    <property type="protein sequence ID" value="CUV01957.1"/>
    <property type="molecule type" value="Genomic_DNA"/>
</dbReference>